<feature type="chain" id="PRO_5008055591" evidence="1">
    <location>
        <begin position="22"/>
        <end position="333"/>
    </location>
</feature>
<dbReference type="AlphaFoldDB" id="A0A176Z8W6"/>
<feature type="signal peptide" evidence="1">
    <location>
        <begin position="1"/>
        <end position="21"/>
    </location>
</feature>
<reference evidence="2 3" key="1">
    <citation type="submission" date="2016-02" db="EMBL/GenBank/DDBJ databases">
        <title>Draft genome sequence of the strain BR 10247T Bradyrhizobium neotropicale isolated from nodules of Centrolobium paraense.</title>
        <authorList>
            <person name="Simoes-Araujo J.L."/>
            <person name="Barauna A.C."/>
            <person name="Silva K."/>
            <person name="Zilli J.E."/>
        </authorList>
    </citation>
    <scope>NUCLEOTIDE SEQUENCE [LARGE SCALE GENOMIC DNA]</scope>
    <source>
        <strain evidence="2 3">BR 10247</strain>
    </source>
</reference>
<dbReference type="Pfam" id="PF13557">
    <property type="entry name" value="Phenol_MetA_deg"/>
    <property type="match status" value="1"/>
</dbReference>
<proteinExistence type="predicted"/>
<evidence type="ECO:0000313" key="2">
    <source>
        <dbReference type="EMBL" id="OAF16614.1"/>
    </source>
</evidence>
<accession>A0A176Z8W6</accession>
<organism evidence="2 3">
    <name type="scientific">Bradyrhizobium neotropicale</name>
    <dbReference type="NCBI Taxonomy" id="1497615"/>
    <lineage>
        <taxon>Bacteria</taxon>
        <taxon>Pseudomonadati</taxon>
        <taxon>Pseudomonadota</taxon>
        <taxon>Alphaproteobacteria</taxon>
        <taxon>Hyphomicrobiales</taxon>
        <taxon>Nitrobacteraceae</taxon>
        <taxon>Bradyrhizobium</taxon>
    </lineage>
</organism>
<name>A0A176Z8W6_9BRAD</name>
<gene>
    <name evidence="2" type="ORF">AXW67_12140</name>
</gene>
<comment type="caution">
    <text evidence="2">The sequence shown here is derived from an EMBL/GenBank/DDBJ whole genome shotgun (WGS) entry which is preliminary data.</text>
</comment>
<keyword evidence="1" id="KW-0732">Signal</keyword>
<evidence type="ECO:0000313" key="3">
    <source>
        <dbReference type="Proteomes" id="UP000077173"/>
    </source>
</evidence>
<dbReference type="EMBL" id="LSEF01000053">
    <property type="protein sequence ID" value="OAF16614.1"/>
    <property type="molecule type" value="Genomic_DNA"/>
</dbReference>
<protein>
    <submittedName>
        <fullName evidence="2">Phenol degradation protein meta</fullName>
    </submittedName>
</protein>
<dbReference type="Proteomes" id="UP000077173">
    <property type="component" value="Unassembled WGS sequence"/>
</dbReference>
<dbReference type="InterPro" id="IPR025737">
    <property type="entry name" value="FApF"/>
</dbReference>
<evidence type="ECO:0000256" key="1">
    <source>
        <dbReference type="SAM" id="SignalP"/>
    </source>
</evidence>
<keyword evidence="3" id="KW-1185">Reference proteome</keyword>
<sequence length="333" mass="34808">MAALGSLCALALAGTPSPAWADAGGVGFWFPGAFGSLAAAPGVPGWAYTTIYVHEQESAGGGKNFVVSGRPVGSVVAGLNARADVVAEAFTYTSATPVLGGQAAFTVVAGPGNVNAGISATLTGPLGNTISGSASDNRTTITDLIYQGTLKWNQGVHNEMVYFSGNILSGTYDPNRLANLSLGFVAYDAGVGYTYLDPKTGHEFSVVGGLTYSLMNPDLQYQNGIDFHVDWGASQFIGKNVHVGLVGYYYQQLTGDSGPGAKLGPFKGQTVGLGPQIGFIFPISKEYQGYLNLKGYRDLEVQNRPQGWTAWLTFAISPATPEPVSAKPIARKY</sequence>